<keyword evidence="2" id="KW-0808">Transferase</keyword>
<dbReference type="PANTHER" id="PTHR31814:SF2">
    <property type="entry name" value="PHOSPHOMEVALONATE KINASE"/>
    <property type="match status" value="1"/>
</dbReference>
<evidence type="ECO:0000256" key="5">
    <source>
        <dbReference type="ARBA" id="ARBA00022840"/>
    </source>
</evidence>
<dbReference type="GO" id="GO:0004631">
    <property type="term" value="F:phosphomevalonate kinase activity"/>
    <property type="evidence" value="ECO:0007669"/>
    <property type="project" value="TreeGrafter"/>
</dbReference>
<proteinExistence type="predicted"/>
<accession>A0AAD5SZ43</accession>
<protein>
    <submittedName>
        <fullName evidence="6">Phosphomevalonate kinase</fullName>
    </submittedName>
</protein>
<dbReference type="InterPro" id="IPR035102">
    <property type="entry name" value="Phosphomevalonate_kinase"/>
</dbReference>
<comment type="pathway">
    <text evidence="1">Isoprenoid biosynthesis; isopentenyl diphosphate biosynthesis via mevalonate pathway.</text>
</comment>
<reference evidence="6" key="1">
    <citation type="submission" date="2020-05" db="EMBL/GenBank/DDBJ databases">
        <title>Phylogenomic resolution of chytrid fungi.</title>
        <authorList>
            <person name="Stajich J.E."/>
            <person name="Amses K."/>
            <person name="Simmons R."/>
            <person name="Seto K."/>
            <person name="Myers J."/>
            <person name="Bonds A."/>
            <person name="Quandt C.A."/>
            <person name="Barry K."/>
            <person name="Liu P."/>
            <person name="Grigoriev I."/>
            <person name="Longcore J.E."/>
            <person name="James T.Y."/>
        </authorList>
    </citation>
    <scope>NUCLEOTIDE SEQUENCE</scope>
    <source>
        <strain evidence="6">JEL0513</strain>
    </source>
</reference>
<dbReference type="EMBL" id="JADGJH010001228">
    <property type="protein sequence ID" value="KAJ3116449.1"/>
    <property type="molecule type" value="Genomic_DNA"/>
</dbReference>
<dbReference type="PANTHER" id="PTHR31814">
    <property type="match status" value="1"/>
</dbReference>
<keyword evidence="4 6" id="KW-0418">Kinase</keyword>
<dbReference type="Proteomes" id="UP001211907">
    <property type="component" value="Unassembled WGS sequence"/>
</dbReference>
<evidence type="ECO:0000256" key="1">
    <source>
        <dbReference type="ARBA" id="ARBA00005092"/>
    </source>
</evidence>
<evidence type="ECO:0000256" key="4">
    <source>
        <dbReference type="ARBA" id="ARBA00022777"/>
    </source>
</evidence>
<dbReference type="GO" id="GO:0005524">
    <property type="term" value="F:ATP binding"/>
    <property type="evidence" value="ECO:0007669"/>
    <property type="project" value="UniProtKB-KW"/>
</dbReference>
<dbReference type="GO" id="GO:0005777">
    <property type="term" value="C:peroxisome"/>
    <property type="evidence" value="ECO:0007669"/>
    <property type="project" value="TreeGrafter"/>
</dbReference>
<evidence type="ECO:0000313" key="7">
    <source>
        <dbReference type="Proteomes" id="UP001211907"/>
    </source>
</evidence>
<sequence length="99" mass="10520">MSTLAKVPVEPELQTRLLDSITGAPGVIMAGVPGAGGFDAIFALIVEPEESGVNRKQVETIWSRWTESNVGPLLAGADVNRGLSREDVTNVPGLAQFFR</sequence>
<keyword evidence="5" id="KW-0067">ATP-binding</keyword>
<evidence type="ECO:0000256" key="3">
    <source>
        <dbReference type="ARBA" id="ARBA00022741"/>
    </source>
</evidence>
<comment type="caution">
    <text evidence="6">The sequence shown here is derived from an EMBL/GenBank/DDBJ whole genome shotgun (WGS) entry which is preliminary data.</text>
</comment>
<gene>
    <name evidence="6" type="primary">ERG8_1</name>
    <name evidence="6" type="ORF">HK100_001060</name>
</gene>
<dbReference type="GO" id="GO:0019287">
    <property type="term" value="P:isopentenyl diphosphate biosynthetic process, mevalonate pathway"/>
    <property type="evidence" value="ECO:0007669"/>
    <property type="project" value="TreeGrafter"/>
</dbReference>
<dbReference type="AlphaFoldDB" id="A0AAD5SZ43"/>
<dbReference type="GO" id="GO:0010142">
    <property type="term" value="P:farnesyl diphosphate biosynthetic process, mevalonate pathway"/>
    <property type="evidence" value="ECO:0007669"/>
    <property type="project" value="TreeGrafter"/>
</dbReference>
<keyword evidence="3" id="KW-0547">Nucleotide-binding</keyword>
<keyword evidence="7" id="KW-1185">Reference proteome</keyword>
<evidence type="ECO:0000256" key="2">
    <source>
        <dbReference type="ARBA" id="ARBA00022679"/>
    </source>
</evidence>
<evidence type="ECO:0000313" key="6">
    <source>
        <dbReference type="EMBL" id="KAJ3116449.1"/>
    </source>
</evidence>
<organism evidence="6 7">
    <name type="scientific">Physocladia obscura</name>
    <dbReference type="NCBI Taxonomy" id="109957"/>
    <lineage>
        <taxon>Eukaryota</taxon>
        <taxon>Fungi</taxon>
        <taxon>Fungi incertae sedis</taxon>
        <taxon>Chytridiomycota</taxon>
        <taxon>Chytridiomycota incertae sedis</taxon>
        <taxon>Chytridiomycetes</taxon>
        <taxon>Chytridiales</taxon>
        <taxon>Chytriomycetaceae</taxon>
        <taxon>Physocladia</taxon>
    </lineage>
</organism>
<name>A0AAD5SZ43_9FUNG</name>